<evidence type="ECO:0000256" key="1">
    <source>
        <dbReference type="SAM" id="Coils"/>
    </source>
</evidence>
<comment type="caution">
    <text evidence="2">The sequence shown here is derived from an EMBL/GenBank/DDBJ whole genome shotgun (WGS) entry which is preliminary data.</text>
</comment>
<keyword evidence="1" id="KW-0175">Coiled coil</keyword>
<dbReference type="AlphaFoldDB" id="A0A4R4YLS6"/>
<dbReference type="Proteomes" id="UP000295302">
    <property type="component" value="Unassembled WGS sequence"/>
</dbReference>
<organism evidence="2 3">
    <name type="scientific">Nonomuraea terrae</name>
    <dbReference type="NCBI Taxonomy" id="2530383"/>
    <lineage>
        <taxon>Bacteria</taxon>
        <taxon>Bacillati</taxon>
        <taxon>Actinomycetota</taxon>
        <taxon>Actinomycetes</taxon>
        <taxon>Streptosporangiales</taxon>
        <taxon>Streptosporangiaceae</taxon>
        <taxon>Nonomuraea</taxon>
    </lineage>
</organism>
<sequence length="196" mass="22453">MIDEDLRIARRRARRRDELAKRCTAIAGLVREARRRLDAIAVWDQEAVAAQEAKLQAYTMALDTVERELAELGPAEELYEELLVREERRLIESADPRGSELLEIGRLLAELDVELPASVRARESGLALLRRAADRDALADFSQQVAALGMTAPDPRTPGAIDVLVDRLEERCRKLEHLHDKLRTRRERLLHNRRRP</sequence>
<accession>A0A4R4YLS6</accession>
<evidence type="ECO:0000313" key="3">
    <source>
        <dbReference type="Proteomes" id="UP000295302"/>
    </source>
</evidence>
<name>A0A4R4YLS6_9ACTN</name>
<feature type="coiled-coil region" evidence="1">
    <location>
        <begin position="165"/>
        <end position="192"/>
    </location>
</feature>
<proteinExistence type="predicted"/>
<protein>
    <submittedName>
        <fullName evidence="2">Uncharacterized protein</fullName>
    </submittedName>
</protein>
<reference evidence="2 3" key="1">
    <citation type="submission" date="2019-03" db="EMBL/GenBank/DDBJ databases">
        <title>Draft genome sequences of novel Actinobacteria.</title>
        <authorList>
            <person name="Sahin N."/>
            <person name="Ay H."/>
            <person name="Saygin H."/>
        </authorList>
    </citation>
    <scope>NUCLEOTIDE SEQUENCE [LARGE SCALE GENOMIC DNA]</scope>
    <source>
        <strain evidence="2 3">CH32</strain>
    </source>
</reference>
<keyword evidence="3" id="KW-1185">Reference proteome</keyword>
<dbReference type="OrthoDB" id="3537139at2"/>
<dbReference type="RefSeq" id="WP_132615403.1">
    <property type="nucleotide sequence ID" value="NZ_SMKQ01000070.1"/>
</dbReference>
<evidence type="ECO:0000313" key="2">
    <source>
        <dbReference type="EMBL" id="TDD45896.1"/>
    </source>
</evidence>
<gene>
    <name evidence="2" type="ORF">E1286_22440</name>
</gene>
<dbReference type="EMBL" id="SMKQ01000070">
    <property type="protein sequence ID" value="TDD45896.1"/>
    <property type="molecule type" value="Genomic_DNA"/>
</dbReference>